<gene>
    <name evidence="3" type="ORF">HS961_10490</name>
</gene>
<accession>A0A7G5EGU6</accession>
<evidence type="ECO:0000313" key="4">
    <source>
        <dbReference type="Proteomes" id="UP000515240"/>
    </source>
</evidence>
<evidence type="ECO:0000313" key="3">
    <source>
        <dbReference type="EMBL" id="QMV73221.1"/>
    </source>
</evidence>
<keyword evidence="3" id="KW-0808">Transferase</keyword>
<dbReference type="PANTHER" id="PTHR43777:SF1">
    <property type="entry name" value="MOLYBDENUM COFACTOR CYTIDYLYLTRANSFERASE"/>
    <property type="match status" value="1"/>
</dbReference>
<sequence length="215" mass="23812">MEYLEPSQLGLAACILAAGYGSRMGHVPKAAIRIRERSVLEWQVLALRGAGVQDISVVVGPYQEQLCPLVSLCEAELVLNESKSAEILHSQIAAVKSHYRDRHGCDMMVLLGDLPFLQTHHFLRLRKLWEMRNGDIHGLVPMADGVRGHPLVLSWSAVQTIAESGQTDKGIRSWLSRSKQSVQFVEMNDPAYVRDVDIPQDLAQIEGPAELPLVS</sequence>
<dbReference type="Pfam" id="PF12804">
    <property type="entry name" value="NTP_transf_3"/>
    <property type="match status" value="1"/>
</dbReference>
<organism evidence="3 4">
    <name type="scientific">Comamonas piscis</name>
    <dbReference type="NCBI Taxonomy" id="1562974"/>
    <lineage>
        <taxon>Bacteria</taxon>
        <taxon>Pseudomonadati</taxon>
        <taxon>Pseudomonadota</taxon>
        <taxon>Betaproteobacteria</taxon>
        <taxon>Burkholderiales</taxon>
        <taxon>Comamonadaceae</taxon>
        <taxon>Comamonas</taxon>
    </lineage>
</organism>
<dbReference type="InterPro" id="IPR025877">
    <property type="entry name" value="MobA-like_NTP_Trfase"/>
</dbReference>
<evidence type="ECO:0000256" key="1">
    <source>
        <dbReference type="ARBA" id="ARBA00022842"/>
    </source>
</evidence>
<dbReference type="PANTHER" id="PTHR43777">
    <property type="entry name" value="MOLYBDENUM COFACTOR CYTIDYLYLTRANSFERASE"/>
    <property type="match status" value="1"/>
</dbReference>
<keyword evidence="1" id="KW-0460">Magnesium</keyword>
<dbReference type="SUPFAM" id="SSF53448">
    <property type="entry name" value="Nucleotide-diphospho-sugar transferases"/>
    <property type="match status" value="1"/>
</dbReference>
<name>A0A7G5EGU6_9BURK</name>
<dbReference type="EMBL" id="CP058554">
    <property type="protein sequence ID" value="QMV73221.1"/>
    <property type="molecule type" value="Genomic_DNA"/>
</dbReference>
<protein>
    <submittedName>
        <fullName evidence="3">NTP transferase domain-containing protein</fullName>
    </submittedName>
</protein>
<dbReference type="KEGG" id="cpis:HS961_10490"/>
<dbReference type="InterPro" id="IPR029044">
    <property type="entry name" value="Nucleotide-diphossugar_trans"/>
</dbReference>
<feature type="domain" description="MobA-like NTP transferase" evidence="2">
    <location>
        <begin position="13"/>
        <end position="178"/>
    </location>
</feature>
<dbReference type="Proteomes" id="UP000515240">
    <property type="component" value="Chromosome"/>
</dbReference>
<dbReference type="Gene3D" id="3.90.550.10">
    <property type="entry name" value="Spore Coat Polysaccharide Biosynthesis Protein SpsA, Chain A"/>
    <property type="match status" value="1"/>
</dbReference>
<keyword evidence="4" id="KW-1185">Reference proteome</keyword>
<evidence type="ECO:0000259" key="2">
    <source>
        <dbReference type="Pfam" id="PF12804"/>
    </source>
</evidence>
<dbReference type="GO" id="GO:0016779">
    <property type="term" value="F:nucleotidyltransferase activity"/>
    <property type="evidence" value="ECO:0007669"/>
    <property type="project" value="UniProtKB-ARBA"/>
</dbReference>
<reference evidence="3 4" key="1">
    <citation type="journal article" date="2020" name="G3 (Bethesda)">
        <title>CeMbio - The Caenorhabditis elegans Microbiome Resource.</title>
        <authorList>
            <person name="Dirksen P."/>
            <person name="Assie A."/>
            <person name="Zimmermann J."/>
            <person name="Zhang F."/>
            <person name="Tietje A.M."/>
            <person name="Marsh S.A."/>
            <person name="Felix M.A."/>
            <person name="Shapira M."/>
            <person name="Kaleta C."/>
            <person name="Schulenburg H."/>
            <person name="Samuel B."/>
        </authorList>
    </citation>
    <scope>NUCLEOTIDE SEQUENCE [LARGE SCALE GENOMIC DNA]</scope>
    <source>
        <strain evidence="3 4">BIGb0172</strain>
    </source>
</reference>
<proteinExistence type="predicted"/>
<dbReference type="RefSeq" id="WP_182327710.1">
    <property type="nucleotide sequence ID" value="NZ_CP058554.1"/>
</dbReference>
<dbReference type="AlphaFoldDB" id="A0A7G5EGU6"/>